<evidence type="ECO:0000259" key="2">
    <source>
        <dbReference type="Pfam" id="PF03787"/>
    </source>
</evidence>
<dbReference type="GO" id="GO:0051607">
    <property type="term" value="P:defense response to virus"/>
    <property type="evidence" value="ECO:0007669"/>
    <property type="project" value="UniProtKB-KW"/>
</dbReference>
<keyword evidence="1" id="KW-0051">Antiviral defense</keyword>
<reference evidence="3 4" key="1">
    <citation type="journal article" date="2015" name="Int. J. Syst. Evol. Microbiol.">
        <title>Tumebacillus algifaecis sp. nov., isolated from decomposing algal scum.</title>
        <authorList>
            <person name="Wu Y.F."/>
            <person name="Zhang B."/>
            <person name="Xing P."/>
            <person name="Wu Q.L."/>
            <person name="Liu S.J."/>
        </authorList>
    </citation>
    <scope>NUCLEOTIDE SEQUENCE [LARGE SCALE GENOMIC DNA]</scope>
    <source>
        <strain evidence="3 4">THMBR28</strain>
    </source>
</reference>
<organism evidence="3 4">
    <name type="scientific">Tumebacillus algifaecis</name>
    <dbReference type="NCBI Taxonomy" id="1214604"/>
    <lineage>
        <taxon>Bacteria</taxon>
        <taxon>Bacillati</taxon>
        <taxon>Bacillota</taxon>
        <taxon>Bacilli</taxon>
        <taxon>Bacillales</taxon>
        <taxon>Alicyclobacillaceae</taxon>
        <taxon>Tumebacillus</taxon>
    </lineage>
</organism>
<keyword evidence="4" id="KW-1185">Reference proteome</keyword>
<evidence type="ECO:0000313" key="4">
    <source>
        <dbReference type="Proteomes" id="UP000214688"/>
    </source>
</evidence>
<dbReference type="RefSeq" id="WP_094235743.1">
    <property type="nucleotide sequence ID" value="NZ_CP022657.1"/>
</dbReference>
<dbReference type="PANTHER" id="PTHR35579">
    <property type="entry name" value="CRISPR SYSTEM CMS ENDORIBONUCLEASE CSM3"/>
    <property type="match status" value="1"/>
</dbReference>
<dbReference type="KEGG" id="tab:CIG75_05440"/>
<gene>
    <name evidence="3" type="ORF">CIG75_05440</name>
</gene>
<protein>
    <recommendedName>
        <fullName evidence="2">CRISPR type III-associated protein domain-containing protein</fullName>
    </recommendedName>
</protein>
<dbReference type="AlphaFoldDB" id="A0A223CYS9"/>
<name>A0A223CYS9_9BACL</name>
<sequence length="329" mass="37705">MSKPYRFVSFNKEVEREQIVGREQMISDRYHGKLSLKITALTELLVATGKLESADGKLVNGLTTCEGRPVIPGSSLKGMSRSHTEMISYSCNPFRGAKYGHVPEQNNFPCNDEVKNPRHVRACVACRLYGYTMKQKGNVAKGLIDFTDFKLEGDVQTHIGVSKIPSLYAPLREEKALKHYQNDEDYLQRKMYRHGTPQTHIGSEYQVVKAGAVFQGEITFQNLQQEELALLVLSLGAAEGARKFQSKIGYAKPAYFGSVQIELEQVHPYARPFMKGVRSFTKDDVMQWVEQYGKDEFLRAQVQRVVEHYQYERDKKNQWGRDRYGHKTY</sequence>
<dbReference type="EMBL" id="CP022657">
    <property type="protein sequence ID" value="ASS74491.1"/>
    <property type="molecule type" value="Genomic_DNA"/>
</dbReference>
<evidence type="ECO:0000313" key="3">
    <source>
        <dbReference type="EMBL" id="ASS74491.1"/>
    </source>
</evidence>
<dbReference type="Pfam" id="PF03787">
    <property type="entry name" value="RAMPs"/>
    <property type="match status" value="1"/>
</dbReference>
<dbReference type="InterPro" id="IPR052216">
    <property type="entry name" value="CRISPR_Csm3_endoribonuclease"/>
</dbReference>
<evidence type="ECO:0000256" key="1">
    <source>
        <dbReference type="ARBA" id="ARBA00023118"/>
    </source>
</evidence>
<dbReference type="OrthoDB" id="5362408at2"/>
<dbReference type="CDD" id="cd09726">
    <property type="entry name" value="RAMP_I_III"/>
    <property type="match status" value="1"/>
</dbReference>
<dbReference type="PANTHER" id="PTHR35579:SF3">
    <property type="entry name" value="CRISPR SYSTEM CMS ENDORIBONUCLEASE CSM3"/>
    <property type="match status" value="1"/>
</dbReference>
<dbReference type="Proteomes" id="UP000214688">
    <property type="component" value="Chromosome"/>
</dbReference>
<proteinExistence type="predicted"/>
<feature type="domain" description="CRISPR type III-associated protein" evidence="2">
    <location>
        <begin position="37"/>
        <end position="229"/>
    </location>
</feature>
<accession>A0A223CYS9</accession>
<dbReference type="InterPro" id="IPR005537">
    <property type="entry name" value="RAMP_III_fam"/>
</dbReference>